<dbReference type="InterPro" id="IPR000515">
    <property type="entry name" value="MetI-like"/>
</dbReference>
<keyword evidence="6 10" id="KW-1133">Transmembrane helix</keyword>
<keyword evidence="11" id="KW-1003">Cell membrane</keyword>
<reference evidence="13 14" key="1">
    <citation type="submission" date="2019-10" db="EMBL/GenBank/DDBJ databases">
        <title>Comparative genomics of sulfur disproportionating microorganisms.</title>
        <authorList>
            <person name="Ward L.M."/>
            <person name="Bertran E."/>
            <person name="Johnston D."/>
        </authorList>
    </citation>
    <scope>NUCLEOTIDE SEQUENCE [LARGE SCALE GENOMIC DNA]</scope>
    <source>
        <strain evidence="13 14">DSM 14055</strain>
    </source>
</reference>
<dbReference type="EMBL" id="WHYR01000001">
    <property type="protein sequence ID" value="MQL50778.1"/>
    <property type="molecule type" value="Genomic_DNA"/>
</dbReference>
<evidence type="ECO:0000256" key="2">
    <source>
        <dbReference type="ARBA" id="ARBA00011779"/>
    </source>
</evidence>
<evidence type="ECO:0000256" key="5">
    <source>
        <dbReference type="ARBA" id="ARBA00022692"/>
    </source>
</evidence>
<evidence type="ECO:0000256" key="6">
    <source>
        <dbReference type="ARBA" id="ARBA00022989"/>
    </source>
</evidence>
<proteinExistence type="inferred from homology"/>
<dbReference type="GO" id="GO:0015098">
    <property type="term" value="F:molybdate ion transmembrane transporter activity"/>
    <property type="evidence" value="ECO:0007669"/>
    <property type="project" value="UniProtKB-UniRule"/>
</dbReference>
<feature type="transmembrane region" description="Helical" evidence="10">
    <location>
        <begin position="185"/>
        <end position="212"/>
    </location>
</feature>
<evidence type="ECO:0000313" key="13">
    <source>
        <dbReference type="EMBL" id="MQL50778.1"/>
    </source>
</evidence>
<comment type="function">
    <text evidence="11">Part of the binding-protein-dependent transport system for molybdenum; probably responsible for the translocation of the substrate across the membrane.</text>
</comment>
<comment type="subcellular location">
    <subcellularLocation>
        <location evidence="10">Cell membrane</location>
        <topology evidence="10">Multi-pass membrane protein</topology>
    </subcellularLocation>
    <subcellularLocation>
        <location evidence="1">Membrane</location>
        <topology evidence="1">Multi-pass membrane protein</topology>
    </subcellularLocation>
</comment>
<keyword evidence="5 10" id="KW-0812">Transmembrane</keyword>
<dbReference type="PROSITE" id="PS50928">
    <property type="entry name" value="ABC_TM1"/>
    <property type="match status" value="1"/>
</dbReference>
<comment type="function">
    <text evidence="9">Part of the ABC transporter complex CysAWTP (TC 3.A.1.6.1) involved in sulfate/thiosulfate import. Probably responsible for the translocation of the substrate across the membrane.</text>
</comment>
<gene>
    <name evidence="13" type="primary">modB</name>
    <name evidence="13" type="ORF">GFC01_00480</name>
</gene>
<dbReference type="CDD" id="cd06261">
    <property type="entry name" value="TM_PBP2"/>
    <property type="match status" value="1"/>
</dbReference>
<sequence>MANSLFQGFNIVITVLILVFLGLTLVLVPIRGVPHLWSALDTAEIRFALALSLKTSLISTVLCTLVAVPVAYCLSRYPLPGRPILNVLVNIPLALPPIVSGVCLLMVFGTTPVGHFLTGLGLELIFTVQGIIAAQFFVNLPYMITVMKATMEGVDRRLEFVARTLGCNQWQAFFRVTLPMIRNGLVAALVITWARALGEFGAVLMLAGATRMRTETLPISLYLNLTIGDLDAVMAVATVLMIITTVSLLVFERLGGRRVGRYTGL</sequence>
<accession>A0A6N7IN68</accession>
<dbReference type="GO" id="GO:0005886">
    <property type="term" value="C:plasma membrane"/>
    <property type="evidence" value="ECO:0007669"/>
    <property type="project" value="UniProtKB-SubCell"/>
</dbReference>
<evidence type="ECO:0000256" key="4">
    <source>
        <dbReference type="ARBA" id="ARBA00022505"/>
    </source>
</evidence>
<evidence type="ECO:0000256" key="9">
    <source>
        <dbReference type="ARBA" id="ARBA00025323"/>
    </source>
</evidence>
<evidence type="ECO:0000256" key="1">
    <source>
        <dbReference type="ARBA" id="ARBA00004141"/>
    </source>
</evidence>
<feature type="transmembrane region" description="Helical" evidence="10">
    <location>
        <begin position="87"/>
        <end position="110"/>
    </location>
</feature>
<comment type="similarity">
    <text evidence="11">Belongs to the binding-protein-dependent transport system permease family. CysTW subfamily.</text>
</comment>
<dbReference type="NCBIfam" id="TIGR01581">
    <property type="entry name" value="Mo_ABC_porter"/>
    <property type="match status" value="1"/>
</dbReference>
<keyword evidence="14" id="KW-1185">Reference proteome</keyword>
<feature type="transmembrane region" description="Helical" evidence="10">
    <location>
        <begin position="56"/>
        <end position="75"/>
    </location>
</feature>
<evidence type="ECO:0000256" key="7">
    <source>
        <dbReference type="ARBA" id="ARBA00023032"/>
    </source>
</evidence>
<evidence type="ECO:0000256" key="8">
    <source>
        <dbReference type="ARBA" id="ARBA00023136"/>
    </source>
</evidence>
<keyword evidence="4 11" id="KW-0500">Molybdenum</keyword>
<feature type="transmembrane region" description="Helical" evidence="10">
    <location>
        <begin position="9"/>
        <end position="30"/>
    </location>
</feature>
<dbReference type="Proteomes" id="UP000441717">
    <property type="component" value="Unassembled WGS sequence"/>
</dbReference>
<dbReference type="GO" id="GO:0015419">
    <property type="term" value="F:ABC-type sulfate transporter activity"/>
    <property type="evidence" value="ECO:0007669"/>
    <property type="project" value="InterPro"/>
</dbReference>
<keyword evidence="7" id="KW-0764">Sulfate transport</keyword>
<dbReference type="AlphaFoldDB" id="A0A6N7IN68"/>
<evidence type="ECO:0000313" key="14">
    <source>
        <dbReference type="Proteomes" id="UP000441717"/>
    </source>
</evidence>
<dbReference type="PANTHER" id="PTHR30406">
    <property type="entry name" value="SULFATE TRANSPORT SYSTEM PERMEASE PROTEIN"/>
    <property type="match status" value="1"/>
</dbReference>
<organism evidence="13 14">
    <name type="scientific">Desulfofundulus thermobenzoicus</name>
    <dbReference type="NCBI Taxonomy" id="29376"/>
    <lineage>
        <taxon>Bacteria</taxon>
        <taxon>Bacillati</taxon>
        <taxon>Bacillota</taxon>
        <taxon>Clostridia</taxon>
        <taxon>Eubacteriales</taxon>
        <taxon>Peptococcaceae</taxon>
        <taxon>Desulfofundulus</taxon>
    </lineage>
</organism>
<evidence type="ECO:0000256" key="11">
    <source>
        <dbReference type="RuleBase" id="RU365097"/>
    </source>
</evidence>
<dbReference type="InterPro" id="IPR005667">
    <property type="entry name" value="Sulph_transpt2"/>
</dbReference>
<evidence type="ECO:0000256" key="3">
    <source>
        <dbReference type="ARBA" id="ARBA00022448"/>
    </source>
</evidence>
<protein>
    <recommendedName>
        <fullName evidence="11">Molybdenum transport system permease</fullName>
    </recommendedName>
</protein>
<evidence type="ECO:0000259" key="12">
    <source>
        <dbReference type="PROSITE" id="PS50928"/>
    </source>
</evidence>
<dbReference type="Gene3D" id="1.10.3720.10">
    <property type="entry name" value="MetI-like"/>
    <property type="match status" value="1"/>
</dbReference>
<feature type="transmembrane region" description="Helical" evidence="10">
    <location>
        <begin position="116"/>
        <end position="138"/>
    </location>
</feature>
<comment type="subunit">
    <text evidence="2">The complex is composed of two ATP-binding proteins (CysA), two transmembrane proteins (CysT and CysW) and a solute-binding protein (CysP).</text>
</comment>
<evidence type="ECO:0000256" key="10">
    <source>
        <dbReference type="RuleBase" id="RU363032"/>
    </source>
</evidence>
<dbReference type="InterPro" id="IPR011867">
    <property type="entry name" value="ModB_ABC"/>
</dbReference>
<dbReference type="Pfam" id="PF00528">
    <property type="entry name" value="BPD_transp_1"/>
    <property type="match status" value="1"/>
</dbReference>
<dbReference type="InterPro" id="IPR006469">
    <property type="entry name" value="NifC_ABC_porter"/>
</dbReference>
<feature type="transmembrane region" description="Helical" evidence="10">
    <location>
        <begin position="232"/>
        <end position="251"/>
    </location>
</feature>
<keyword evidence="3 10" id="KW-0813">Transport</keyword>
<dbReference type="SUPFAM" id="SSF161098">
    <property type="entry name" value="MetI-like"/>
    <property type="match status" value="1"/>
</dbReference>
<name>A0A6N7IN68_9FIRM</name>
<dbReference type="InterPro" id="IPR035906">
    <property type="entry name" value="MetI-like_sf"/>
</dbReference>
<comment type="caution">
    <text evidence="13">The sequence shown here is derived from an EMBL/GenBank/DDBJ whole genome shotgun (WGS) entry which is preliminary data.</text>
</comment>
<keyword evidence="8 10" id="KW-0472">Membrane</keyword>
<dbReference type="OrthoDB" id="9795403at2"/>
<dbReference type="PANTHER" id="PTHR30406:SF8">
    <property type="entry name" value="SULFATE TRANSPORT SYSTEM PERMEASE PROTEIN CYST"/>
    <property type="match status" value="1"/>
</dbReference>
<dbReference type="NCBIfam" id="TIGR02141">
    <property type="entry name" value="modB_ABC"/>
    <property type="match status" value="1"/>
</dbReference>
<feature type="domain" description="ABC transmembrane type-1" evidence="12">
    <location>
        <begin position="49"/>
        <end position="251"/>
    </location>
</feature>